<feature type="compositionally biased region" description="Basic and acidic residues" evidence="4">
    <location>
        <begin position="513"/>
        <end position="530"/>
    </location>
</feature>
<name>A0ABQ8UM77_9EUKA</name>
<gene>
    <name evidence="6" type="ORF">PAPYR_4877</name>
</gene>
<feature type="transmembrane region" description="Helical" evidence="5">
    <location>
        <begin position="560"/>
        <end position="583"/>
    </location>
</feature>
<feature type="transmembrane region" description="Helical" evidence="5">
    <location>
        <begin position="278"/>
        <end position="300"/>
    </location>
</feature>
<feature type="compositionally biased region" description="Pro residues" evidence="4">
    <location>
        <begin position="976"/>
        <end position="989"/>
    </location>
</feature>
<keyword evidence="5" id="KW-0472">Membrane</keyword>
<keyword evidence="3" id="KW-0408">Iron</keyword>
<feature type="region of interest" description="Disordered" evidence="4">
    <location>
        <begin position="457"/>
        <end position="478"/>
    </location>
</feature>
<keyword evidence="7" id="KW-1185">Reference proteome</keyword>
<comment type="caution">
    <text evidence="6">The sequence shown here is derived from an EMBL/GenBank/DDBJ whole genome shotgun (WGS) entry which is preliminary data.</text>
</comment>
<dbReference type="Gene3D" id="1.20.120.50">
    <property type="entry name" value="Hemerythrin-like"/>
    <property type="match status" value="1"/>
</dbReference>
<sequence length="1343" mass="144442">MLMSGVMSRTWRPSETKTRSSRTRSAKDPTLAEYHQAPLRMKFLPRPTSPFPCPQITMLVLLCAVAVFVVTIVARANLLTMAGESVTIQSISEVGVHVTRAVSLLHMVPFYTNRQLGVMGTVPSAGYPAAAGGGATFHDPTADMIGRIRNETMLLPLEGLLAEVGEALADLQTVFMGTIDPRDALWQAEVDVEFPQVVDGVLLRETTQRMLLYDLISVVQDKVAATQAALAEGIYWRDVDLKNMLFLFENAPGVMFRRLVSVAQDYLLATIAGRNVQLAVPAAGAAITSVIFLLAVWRMFDVAKGLKRARVQALKQFLHIPKDVVGQLHERLRMAVAADEGDEGDSMLDDRSVRGGRLPSFRRADEPEELPSARNSEDGPAPEGDLETDECPAAPPPHVPTASVAVAAPPEPPLEPADSAAALATLGALVSPPEIAAEGGSSSDAGEHARGVAGPLFMWPSAAPQTDPSESGPATTSDGTFTLMTVLEAAGTATASTDAEGAKGPAAATPSGPEDREPHDRDHVAEEDEAARAVEELAAAEIDRQMKTVRVVPVAALRRMLLSAVLFCAVMFSVLAVAMALLASNQGAAHDITASALRGAVLHEVHFSAVQLFANLSACTLTASITGKAPLSPEPPFCFPTRPTRPHSPHSPSTRPPLALHSPSTRPPLALHSPSIRPPFALHSPSTRPPLALHSPSTRPPFALHSPSIRPPFALHSPSIRPPFALHSPSIRPPFALHSPHSPSTRPPLALHSPSTRPPLALHSPSTRPPLALHSPSTRPPFALHSPSIRPPFALHSPSTRPIRPPLALHSPSTRPPFALHSPSTRPPLAPFALHSPSIRPPFALHSPHSPSIRPPFALHSPSTRPIRPPFALHSPSIRPPLALHSPSTRPPLALHSPSTRPPFALHSPSTRPPLALHSPSTRPPLALHSPSIRPPLALHSPSTRPPFALHSPSTRPPLALHSPSTRPPLALHSPPIRPPFAPHSPPIRSPGALHHSTSGLLANDRATVRAQLVDYTEVLSALHCLIRFGYGQCNTSSIKGHPLLGILRPPGSIDPASQRAKIMYGETSCMMANTTICQLNPGRLGLPSANFTLNALVYYYIELAMGLVSMLDTDLPTGMVMLDQLNRAMLYDLDGGCRMANTASSRNAAQALQDGAAELGYLMLGMLFLFPLVYGLVTLRPLLRLGVESTVTDRILALVPTESKYSLLLDWQRTQIVGVRSVDDQHKRLGEYAAQLTQAVINGQDRPTQQRLLEILQQFIVHHTGFEVRQAKKYHLSEELFAKHSADHLALLSMVKRASVDLQKGGDLLEFIKAFGKAVPEHIRQHDLPLGKWITTKGKSRL</sequence>
<feature type="region of interest" description="Disordered" evidence="4">
    <location>
        <begin position="1"/>
        <end position="31"/>
    </location>
</feature>
<evidence type="ECO:0000256" key="3">
    <source>
        <dbReference type="ARBA" id="ARBA00023004"/>
    </source>
</evidence>
<accession>A0ABQ8UM77</accession>
<evidence type="ECO:0000256" key="2">
    <source>
        <dbReference type="ARBA" id="ARBA00022723"/>
    </source>
</evidence>
<feature type="region of interest" description="Disordered" evidence="4">
    <location>
        <begin position="844"/>
        <end position="995"/>
    </location>
</feature>
<dbReference type="EMBL" id="JAPMOS010000022">
    <property type="protein sequence ID" value="KAJ4459091.1"/>
    <property type="molecule type" value="Genomic_DNA"/>
</dbReference>
<protein>
    <recommendedName>
        <fullName evidence="8">Hemerythrin-like domain-containing protein</fullName>
    </recommendedName>
</protein>
<dbReference type="Proteomes" id="UP001141327">
    <property type="component" value="Unassembled WGS sequence"/>
</dbReference>
<dbReference type="InterPro" id="IPR035938">
    <property type="entry name" value="Hemerythrin-like_sf"/>
</dbReference>
<evidence type="ECO:0000313" key="6">
    <source>
        <dbReference type="EMBL" id="KAJ4459091.1"/>
    </source>
</evidence>
<evidence type="ECO:0000256" key="5">
    <source>
        <dbReference type="SAM" id="Phobius"/>
    </source>
</evidence>
<feature type="region of interest" description="Disordered" evidence="4">
    <location>
        <begin position="731"/>
        <end position="779"/>
    </location>
</feature>
<feature type="region of interest" description="Disordered" evidence="4">
    <location>
        <begin position="494"/>
        <end position="530"/>
    </location>
</feature>
<reference evidence="6" key="1">
    <citation type="journal article" date="2022" name="bioRxiv">
        <title>Genomics of Preaxostyla Flagellates Illuminates Evolutionary Transitions and the Path Towards Mitochondrial Loss.</title>
        <authorList>
            <person name="Novak L.V.F."/>
            <person name="Treitli S.C."/>
            <person name="Pyrih J."/>
            <person name="Halakuc P."/>
            <person name="Pipaliya S.V."/>
            <person name="Vacek V."/>
            <person name="Brzon O."/>
            <person name="Soukal P."/>
            <person name="Eme L."/>
            <person name="Dacks J.B."/>
            <person name="Karnkowska A."/>
            <person name="Elias M."/>
            <person name="Hampl V."/>
        </authorList>
    </citation>
    <scope>NUCLEOTIDE SEQUENCE</scope>
    <source>
        <strain evidence="6">RCP-MX</strain>
    </source>
</reference>
<feature type="region of interest" description="Disordered" evidence="4">
    <location>
        <begin position="340"/>
        <end position="417"/>
    </location>
</feature>
<organism evidence="6 7">
    <name type="scientific">Paratrimastix pyriformis</name>
    <dbReference type="NCBI Taxonomy" id="342808"/>
    <lineage>
        <taxon>Eukaryota</taxon>
        <taxon>Metamonada</taxon>
        <taxon>Preaxostyla</taxon>
        <taxon>Paratrimastigidae</taxon>
        <taxon>Paratrimastix</taxon>
    </lineage>
</organism>
<keyword evidence="5" id="KW-1133">Transmembrane helix</keyword>
<dbReference type="InterPro" id="IPR012827">
    <property type="entry name" value="Hemerythrin_metal-bd"/>
</dbReference>
<evidence type="ECO:0000256" key="4">
    <source>
        <dbReference type="SAM" id="MobiDB-lite"/>
    </source>
</evidence>
<evidence type="ECO:0008006" key="8">
    <source>
        <dbReference type="Google" id="ProtNLM"/>
    </source>
</evidence>
<keyword evidence="5" id="KW-0812">Transmembrane</keyword>
<evidence type="ECO:0000256" key="1">
    <source>
        <dbReference type="ARBA" id="ARBA00010587"/>
    </source>
</evidence>
<dbReference type="SUPFAM" id="SSF47188">
    <property type="entry name" value="Hemerythrin-like"/>
    <property type="match status" value="1"/>
</dbReference>
<feature type="compositionally biased region" description="Polar residues" evidence="4">
    <location>
        <begin position="463"/>
        <end position="478"/>
    </location>
</feature>
<dbReference type="PRINTS" id="PR01217">
    <property type="entry name" value="PRICHEXTENSN"/>
</dbReference>
<feature type="region of interest" description="Disordered" evidence="4">
    <location>
        <begin position="636"/>
        <end position="705"/>
    </location>
</feature>
<evidence type="ECO:0000313" key="7">
    <source>
        <dbReference type="Proteomes" id="UP001141327"/>
    </source>
</evidence>
<keyword evidence="2" id="KW-0479">Metal-binding</keyword>
<comment type="similarity">
    <text evidence="1">Belongs to the hemerythrin family.</text>
</comment>
<proteinExistence type="inferred from homology"/>
<dbReference type="CDD" id="cd12107">
    <property type="entry name" value="Hemerythrin"/>
    <property type="match status" value="1"/>
</dbReference>